<protein>
    <submittedName>
        <fullName evidence="1">Uncharacterized protein</fullName>
    </submittedName>
</protein>
<sequence>VAYLFGLPRAPRINFGRPRPRLELYSEFMGSSEIDSSDSRVTSSSLSGVFSFSLLMGA</sequence>
<dbReference type="EMBL" id="BGPR01039396">
    <property type="protein sequence ID" value="GBO15344.1"/>
    <property type="molecule type" value="Genomic_DNA"/>
</dbReference>
<organism evidence="1 2">
    <name type="scientific">Araneus ventricosus</name>
    <name type="common">Orbweaver spider</name>
    <name type="synonym">Epeira ventricosa</name>
    <dbReference type="NCBI Taxonomy" id="182803"/>
    <lineage>
        <taxon>Eukaryota</taxon>
        <taxon>Metazoa</taxon>
        <taxon>Ecdysozoa</taxon>
        <taxon>Arthropoda</taxon>
        <taxon>Chelicerata</taxon>
        <taxon>Arachnida</taxon>
        <taxon>Araneae</taxon>
        <taxon>Araneomorphae</taxon>
        <taxon>Entelegynae</taxon>
        <taxon>Araneoidea</taxon>
        <taxon>Araneidae</taxon>
        <taxon>Araneus</taxon>
    </lineage>
</organism>
<reference evidence="1 2" key="1">
    <citation type="journal article" date="2019" name="Sci. Rep.">
        <title>Orb-weaving spider Araneus ventricosus genome elucidates the spidroin gene catalogue.</title>
        <authorList>
            <person name="Kono N."/>
            <person name="Nakamura H."/>
            <person name="Ohtoshi R."/>
            <person name="Moran D.A.P."/>
            <person name="Shinohara A."/>
            <person name="Yoshida Y."/>
            <person name="Fujiwara M."/>
            <person name="Mori M."/>
            <person name="Tomita M."/>
            <person name="Arakawa K."/>
        </authorList>
    </citation>
    <scope>NUCLEOTIDE SEQUENCE [LARGE SCALE GENOMIC DNA]</scope>
</reference>
<name>A0A4Y2UTA6_ARAVE</name>
<comment type="caution">
    <text evidence="1">The sequence shown here is derived from an EMBL/GenBank/DDBJ whole genome shotgun (WGS) entry which is preliminary data.</text>
</comment>
<dbReference type="AlphaFoldDB" id="A0A4Y2UTA6"/>
<proteinExistence type="predicted"/>
<accession>A0A4Y2UTA6</accession>
<evidence type="ECO:0000313" key="2">
    <source>
        <dbReference type="Proteomes" id="UP000499080"/>
    </source>
</evidence>
<feature type="non-terminal residue" evidence="1">
    <location>
        <position position="1"/>
    </location>
</feature>
<dbReference type="Proteomes" id="UP000499080">
    <property type="component" value="Unassembled WGS sequence"/>
</dbReference>
<gene>
    <name evidence="1" type="ORF">AVEN_14103_1</name>
</gene>
<keyword evidence="2" id="KW-1185">Reference proteome</keyword>
<evidence type="ECO:0000313" key="1">
    <source>
        <dbReference type="EMBL" id="GBO15344.1"/>
    </source>
</evidence>